<keyword evidence="2 5" id="KW-0812">Transmembrane</keyword>
<dbReference type="PANTHER" id="PTHR43341:SF9">
    <property type="entry name" value="DICARBOXYLIC AMINO ACID PERMEASE"/>
    <property type="match status" value="1"/>
</dbReference>
<dbReference type="GO" id="GO:0015171">
    <property type="term" value="F:amino acid transmembrane transporter activity"/>
    <property type="evidence" value="ECO:0007669"/>
    <property type="project" value="TreeGrafter"/>
</dbReference>
<keyword evidence="4 5" id="KW-0472">Membrane</keyword>
<feature type="transmembrane region" description="Helical" evidence="5">
    <location>
        <begin position="485"/>
        <end position="504"/>
    </location>
</feature>
<evidence type="ECO:0000313" key="8">
    <source>
        <dbReference type="Proteomes" id="UP000290288"/>
    </source>
</evidence>
<feature type="transmembrane region" description="Helical" evidence="5">
    <location>
        <begin position="409"/>
        <end position="430"/>
    </location>
</feature>
<gene>
    <name evidence="7" type="ORF">EST38_g1729</name>
</gene>
<protein>
    <recommendedName>
        <fullName evidence="6">Amino acid permease/ SLC12A domain-containing protein</fullName>
    </recommendedName>
</protein>
<comment type="caution">
    <text evidence="7">The sequence shown here is derived from an EMBL/GenBank/DDBJ whole genome shotgun (WGS) entry which is preliminary data.</text>
</comment>
<keyword evidence="8" id="KW-1185">Reference proteome</keyword>
<dbReference type="EMBL" id="SDEE01000025">
    <property type="protein sequence ID" value="RXW24148.1"/>
    <property type="molecule type" value="Genomic_DNA"/>
</dbReference>
<dbReference type="Proteomes" id="UP000290288">
    <property type="component" value="Unassembled WGS sequence"/>
</dbReference>
<feature type="transmembrane region" description="Helical" evidence="5">
    <location>
        <begin position="187"/>
        <end position="204"/>
    </location>
</feature>
<dbReference type="PANTHER" id="PTHR43341">
    <property type="entry name" value="AMINO ACID PERMEASE"/>
    <property type="match status" value="1"/>
</dbReference>
<feature type="transmembrane region" description="Helical" evidence="5">
    <location>
        <begin position="451"/>
        <end position="473"/>
    </location>
</feature>
<dbReference type="InterPro" id="IPR050524">
    <property type="entry name" value="APC_YAT"/>
</dbReference>
<dbReference type="STRING" id="2316362.A0A4V1Q529"/>
<feature type="transmembrane region" description="Helical" evidence="5">
    <location>
        <begin position="127"/>
        <end position="147"/>
    </location>
</feature>
<organism evidence="7 8">
    <name type="scientific">Candolleomyces aberdarensis</name>
    <dbReference type="NCBI Taxonomy" id="2316362"/>
    <lineage>
        <taxon>Eukaryota</taxon>
        <taxon>Fungi</taxon>
        <taxon>Dikarya</taxon>
        <taxon>Basidiomycota</taxon>
        <taxon>Agaricomycotina</taxon>
        <taxon>Agaricomycetes</taxon>
        <taxon>Agaricomycetidae</taxon>
        <taxon>Agaricales</taxon>
        <taxon>Agaricineae</taxon>
        <taxon>Psathyrellaceae</taxon>
        <taxon>Candolleomyces</taxon>
    </lineage>
</organism>
<dbReference type="AlphaFoldDB" id="A0A4V1Q529"/>
<feature type="transmembrane region" description="Helical" evidence="5">
    <location>
        <begin position="335"/>
        <end position="354"/>
    </location>
</feature>
<evidence type="ECO:0000256" key="4">
    <source>
        <dbReference type="ARBA" id="ARBA00023136"/>
    </source>
</evidence>
<feature type="transmembrane region" description="Helical" evidence="5">
    <location>
        <begin position="237"/>
        <end position="260"/>
    </location>
</feature>
<comment type="subcellular location">
    <subcellularLocation>
        <location evidence="1">Membrane</location>
        <topology evidence="1">Multi-pass membrane protein</topology>
    </subcellularLocation>
</comment>
<dbReference type="OrthoDB" id="10062876at2759"/>
<proteinExistence type="predicted"/>
<evidence type="ECO:0000256" key="5">
    <source>
        <dbReference type="SAM" id="Phobius"/>
    </source>
</evidence>
<dbReference type="Gene3D" id="1.20.1740.10">
    <property type="entry name" value="Amino acid/polyamine transporter I"/>
    <property type="match status" value="1"/>
</dbReference>
<feature type="domain" description="Amino acid permease/ SLC12A" evidence="6">
    <location>
        <begin position="130"/>
        <end position="508"/>
    </location>
</feature>
<dbReference type="Pfam" id="PF00324">
    <property type="entry name" value="AA_permease"/>
    <property type="match status" value="1"/>
</dbReference>
<evidence type="ECO:0000313" key="7">
    <source>
        <dbReference type="EMBL" id="RXW24148.1"/>
    </source>
</evidence>
<keyword evidence="3 5" id="KW-1133">Transmembrane helix</keyword>
<dbReference type="InterPro" id="IPR004841">
    <property type="entry name" value="AA-permease/SLC12A_dom"/>
</dbReference>
<dbReference type="GO" id="GO:0016020">
    <property type="term" value="C:membrane"/>
    <property type="evidence" value="ECO:0007669"/>
    <property type="project" value="UniProtKB-SubCell"/>
</dbReference>
<evidence type="ECO:0000259" key="6">
    <source>
        <dbReference type="Pfam" id="PF00324"/>
    </source>
</evidence>
<evidence type="ECO:0000256" key="3">
    <source>
        <dbReference type="ARBA" id="ARBA00022989"/>
    </source>
</evidence>
<evidence type="ECO:0000256" key="1">
    <source>
        <dbReference type="ARBA" id="ARBA00004141"/>
    </source>
</evidence>
<name>A0A4V1Q529_9AGAR</name>
<accession>A0A4V1Q529</accession>
<feature type="transmembrane region" description="Helical" evidence="5">
    <location>
        <begin position="280"/>
        <end position="298"/>
    </location>
</feature>
<reference evidence="7 8" key="1">
    <citation type="submission" date="2019-01" db="EMBL/GenBank/DDBJ databases">
        <title>Draft genome sequence of Psathyrella aberdarensis IHI B618.</title>
        <authorList>
            <person name="Buettner E."/>
            <person name="Kellner H."/>
        </authorList>
    </citation>
    <scope>NUCLEOTIDE SEQUENCE [LARGE SCALE GENOMIC DNA]</scope>
    <source>
        <strain evidence="7 8">IHI B618</strain>
    </source>
</reference>
<sequence>MEQYHVLHFRYSASLSLRPITPGLMLPHAVWNISLRSVMKMRLEALRLACLTPLQELANYKIHTTHGTSSRFSMSLDEKRTSTSEKVVDTEKVDSLSEQVEFDETLREPTAQDETLHRGLKARQISMIALIVTPNNINAAGVVVQYWTRSVHIAIWMVIFIAFIFVINLLGVRVFGELEFWFSGIKIVALIGLLLMGIIIDLGGNPQRDRLGFRYWKEPNGPMGKYLLDRVGGNTSLSIFLGFWATLTNALFAYMGTELIGVTVGENPRRNIPIAIRRTFFRILVFYVGGVFVIGLIVPSTNQDLFIATQARTGAAASPFVVATRLVGIRTLDHVINGAILIFVMSAANSDLYIGSRTLYGLAVEGKAPKIFKRVNRMGVPYPALILCTLFCGLVFLNVRSSGSRVFGWFVNLVSTFGALTWMCIVYSHIRFMKALELQGKSRDDLPYKAPFQPWGSWFALGATTVITFFKGFDTFLPWNTANFITSYIAIPVFFFLWIGYKLFMKTSVIPLSRVDLVTGLKEIDDEEKRYLEEEARRPPKGWLGRLWDSL</sequence>
<feature type="transmembrane region" description="Helical" evidence="5">
    <location>
        <begin position="375"/>
        <end position="397"/>
    </location>
</feature>
<evidence type="ECO:0000256" key="2">
    <source>
        <dbReference type="ARBA" id="ARBA00022692"/>
    </source>
</evidence>
<feature type="transmembrane region" description="Helical" evidence="5">
    <location>
        <begin position="153"/>
        <end position="175"/>
    </location>
</feature>